<sequence>MGRLKVIWTNKSKEQLKIIHNHYKVVSPQGAKNIKDAILKAGRELVFTEQYQQDEIELECRRIIVSHYKLIYTVEEDTIWILRIFDCRKDPKSQVTEK</sequence>
<dbReference type="AlphaFoldDB" id="A0A1H9IH97"/>
<evidence type="ECO:0000313" key="2">
    <source>
        <dbReference type="EMBL" id="SEQ73936.1"/>
    </source>
</evidence>
<organism evidence="2 3">
    <name type="scientific">Flavobacterium frigoris</name>
    <dbReference type="NCBI Taxonomy" id="229204"/>
    <lineage>
        <taxon>Bacteria</taxon>
        <taxon>Pseudomonadati</taxon>
        <taxon>Bacteroidota</taxon>
        <taxon>Flavobacteriia</taxon>
        <taxon>Flavobacteriales</taxon>
        <taxon>Flavobacteriaceae</taxon>
        <taxon>Flavobacterium</taxon>
    </lineage>
</organism>
<keyword evidence="1" id="KW-1277">Toxin-antitoxin system</keyword>
<gene>
    <name evidence="2" type="ORF">SAMN05444355_1049</name>
</gene>
<proteinExistence type="predicted"/>
<evidence type="ECO:0000313" key="3">
    <source>
        <dbReference type="Proteomes" id="UP000183658"/>
    </source>
</evidence>
<accession>A0A1H9IH97</accession>
<dbReference type="Gene3D" id="3.30.2310.20">
    <property type="entry name" value="RelE-like"/>
    <property type="match status" value="1"/>
</dbReference>
<protein>
    <submittedName>
        <fullName evidence="2">ParE toxin of type II toxin-antitoxin system, parDE</fullName>
    </submittedName>
</protein>
<dbReference type="RefSeq" id="WP_083380385.1">
    <property type="nucleotide sequence ID" value="NZ_CBCRVS010000018.1"/>
</dbReference>
<dbReference type="InterPro" id="IPR007712">
    <property type="entry name" value="RelE/ParE_toxin"/>
</dbReference>
<dbReference type="Proteomes" id="UP000183658">
    <property type="component" value="Unassembled WGS sequence"/>
</dbReference>
<dbReference type="InterPro" id="IPR035093">
    <property type="entry name" value="RelE/ParE_toxin_dom_sf"/>
</dbReference>
<dbReference type="Pfam" id="PF05016">
    <property type="entry name" value="ParE_toxin"/>
    <property type="match status" value="1"/>
</dbReference>
<evidence type="ECO:0000256" key="1">
    <source>
        <dbReference type="ARBA" id="ARBA00022649"/>
    </source>
</evidence>
<keyword evidence="3" id="KW-1185">Reference proteome</keyword>
<dbReference type="EMBL" id="FOFZ01000004">
    <property type="protein sequence ID" value="SEQ73936.1"/>
    <property type="molecule type" value="Genomic_DNA"/>
</dbReference>
<name>A0A1H9IH97_FLAFI</name>
<dbReference type="OrthoDB" id="981785at2"/>
<reference evidence="3" key="1">
    <citation type="submission" date="2016-10" db="EMBL/GenBank/DDBJ databases">
        <authorList>
            <person name="Varghese N."/>
            <person name="Submissions S."/>
        </authorList>
    </citation>
    <scope>NUCLEOTIDE SEQUENCE [LARGE SCALE GENOMIC DNA]</scope>
    <source>
        <strain evidence="3">DSM 15719</strain>
    </source>
</reference>